<proteinExistence type="inferred from homology"/>
<keyword evidence="3" id="KW-0418">Kinase</keyword>
<organism evidence="3 4">
    <name type="scientific">Barrientosiimonas humi</name>
    <dbReference type="NCBI Taxonomy" id="999931"/>
    <lineage>
        <taxon>Bacteria</taxon>
        <taxon>Bacillati</taxon>
        <taxon>Actinomycetota</taxon>
        <taxon>Actinomycetes</taxon>
        <taxon>Micrococcales</taxon>
        <taxon>Dermacoccaceae</taxon>
        <taxon>Barrientosiimonas</taxon>
    </lineage>
</organism>
<comment type="caution">
    <text evidence="3">The sequence shown here is derived from an EMBL/GenBank/DDBJ whole genome shotgun (WGS) entry which is preliminary data.</text>
</comment>
<feature type="compositionally biased region" description="Basic and acidic residues" evidence="2">
    <location>
        <begin position="252"/>
        <end position="264"/>
    </location>
</feature>
<name>A0A542XCB5_9MICO</name>
<dbReference type="CDD" id="cd24058">
    <property type="entry name" value="ASKHA_NBD_ROK_PPGK"/>
    <property type="match status" value="1"/>
</dbReference>
<dbReference type="Proteomes" id="UP000318336">
    <property type="component" value="Unassembled WGS sequence"/>
</dbReference>
<dbReference type="OrthoDB" id="849313at2"/>
<dbReference type="AlphaFoldDB" id="A0A542XCB5"/>
<dbReference type="InterPro" id="IPR043129">
    <property type="entry name" value="ATPase_NBD"/>
</dbReference>
<evidence type="ECO:0000256" key="2">
    <source>
        <dbReference type="SAM" id="MobiDB-lite"/>
    </source>
</evidence>
<evidence type="ECO:0000313" key="3">
    <source>
        <dbReference type="EMBL" id="TQL33481.1"/>
    </source>
</evidence>
<protein>
    <submittedName>
        <fullName evidence="3">Polyphosphate glucokinase</fullName>
    </submittedName>
</protein>
<evidence type="ECO:0000256" key="1">
    <source>
        <dbReference type="ARBA" id="ARBA00006479"/>
    </source>
</evidence>
<reference evidence="3 4" key="1">
    <citation type="submission" date="2019-06" db="EMBL/GenBank/DDBJ databases">
        <title>Sequencing the genomes of 1000 actinobacteria strains.</title>
        <authorList>
            <person name="Klenk H.-P."/>
        </authorList>
    </citation>
    <scope>NUCLEOTIDE SEQUENCE [LARGE SCALE GENOMIC DNA]</scope>
    <source>
        <strain evidence="3 4">DSM 24617</strain>
    </source>
</reference>
<dbReference type="EMBL" id="VFOK01000001">
    <property type="protein sequence ID" value="TQL33481.1"/>
    <property type="molecule type" value="Genomic_DNA"/>
</dbReference>
<dbReference type="PANTHER" id="PTHR18964:SF146">
    <property type="entry name" value="POLYPHOSPHATE GLUCOKINASE"/>
    <property type="match status" value="1"/>
</dbReference>
<dbReference type="Gene3D" id="3.30.420.40">
    <property type="match status" value="2"/>
</dbReference>
<keyword evidence="4" id="KW-1185">Reference proteome</keyword>
<sequence>MAKAKQYPLGIDIGGSGIKGAPVDLDKGEFAKDRLRVPTPEKSTPEAVADCVVQIVEHFSAEIGDEAVGITIPGVVTHGVVRTAANIDKSWTDFPIEEELEKRLGRNITVLNDADAAGLGEWHYGAAKKWTEGLVVMTTLGTGIGSALLNNGVLVPNSEFGHLEIDGFDAESKASSRARTEEGLTYPQWAERLQRYYTVVENLVWPDLFVVGGGVSKDADEYLPLLDLRTPIVPAKLKNAAGIVGAARTAHDRAGMASRTDKGAKKGGKKK</sequence>
<keyword evidence="3" id="KW-0808">Transferase</keyword>
<dbReference type="NCBIfam" id="NF045942">
    <property type="entry name" value="PolPhglucPhase"/>
    <property type="match status" value="1"/>
</dbReference>
<comment type="similarity">
    <text evidence="1">Belongs to the ROK (NagC/XylR) family.</text>
</comment>
<dbReference type="SUPFAM" id="SSF53067">
    <property type="entry name" value="Actin-like ATPase domain"/>
    <property type="match status" value="1"/>
</dbReference>
<dbReference type="Pfam" id="PF00480">
    <property type="entry name" value="ROK"/>
    <property type="match status" value="1"/>
</dbReference>
<gene>
    <name evidence="3" type="ORF">FB554_1627</name>
</gene>
<evidence type="ECO:0000313" key="4">
    <source>
        <dbReference type="Proteomes" id="UP000318336"/>
    </source>
</evidence>
<dbReference type="PANTHER" id="PTHR18964">
    <property type="entry name" value="ROK (REPRESSOR, ORF, KINASE) FAMILY"/>
    <property type="match status" value="1"/>
</dbReference>
<dbReference type="InterPro" id="IPR000600">
    <property type="entry name" value="ROK"/>
</dbReference>
<dbReference type="GO" id="GO:0016301">
    <property type="term" value="F:kinase activity"/>
    <property type="evidence" value="ECO:0007669"/>
    <property type="project" value="UniProtKB-KW"/>
</dbReference>
<dbReference type="RefSeq" id="WP_142005485.1">
    <property type="nucleotide sequence ID" value="NZ_CAJTBP010000001.1"/>
</dbReference>
<feature type="region of interest" description="Disordered" evidence="2">
    <location>
        <begin position="252"/>
        <end position="271"/>
    </location>
</feature>
<accession>A0A542XCB5</accession>